<sequence length="107" mass="11607">MNLPNVVTGLIKSQEQFDSAAFANFFAADAVVFDEGKTHQGRMAIQQWNAQTNQEYQTTLQPMGYAETEGGGVLTTQVSGTFPGSPIVAKYHLQIADDLIQSLKIAV</sequence>
<dbReference type="AlphaFoldDB" id="A0A1M4Z0J0"/>
<evidence type="ECO:0008006" key="3">
    <source>
        <dbReference type="Google" id="ProtNLM"/>
    </source>
</evidence>
<dbReference type="RefSeq" id="WP_073041691.1">
    <property type="nucleotide sequence ID" value="NZ_FQUO01000005.1"/>
</dbReference>
<evidence type="ECO:0000313" key="2">
    <source>
        <dbReference type="Proteomes" id="UP000184368"/>
    </source>
</evidence>
<dbReference type="SUPFAM" id="SSF54427">
    <property type="entry name" value="NTF2-like"/>
    <property type="match status" value="1"/>
</dbReference>
<organism evidence="1 2">
    <name type="scientific">Cnuella takakiae</name>
    <dbReference type="NCBI Taxonomy" id="1302690"/>
    <lineage>
        <taxon>Bacteria</taxon>
        <taxon>Pseudomonadati</taxon>
        <taxon>Bacteroidota</taxon>
        <taxon>Chitinophagia</taxon>
        <taxon>Chitinophagales</taxon>
        <taxon>Chitinophagaceae</taxon>
        <taxon>Cnuella</taxon>
    </lineage>
</organism>
<evidence type="ECO:0000313" key="1">
    <source>
        <dbReference type="EMBL" id="SHF11593.1"/>
    </source>
</evidence>
<dbReference type="EMBL" id="FQUO01000005">
    <property type="protein sequence ID" value="SHF11593.1"/>
    <property type="molecule type" value="Genomic_DNA"/>
</dbReference>
<dbReference type="OrthoDB" id="8684708at2"/>
<dbReference type="Proteomes" id="UP000184368">
    <property type="component" value="Unassembled WGS sequence"/>
</dbReference>
<gene>
    <name evidence="1" type="ORF">SAMN05444008_10546</name>
</gene>
<accession>A0A1M4Z0J0</accession>
<reference evidence="1 2" key="1">
    <citation type="submission" date="2016-11" db="EMBL/GenBank/DDBJ databases">
        <authorList>
            <person name="Jaros S."/>
            <person name="Januszkiewicz K."/>
            <person name="Wedrychowicz H."/>
        </authorList>
    </citation>
    <scope>NUCLEOTIDE SEQUENCE [LARGE SCALE GENOMIC DNA]</scope>
    <source>
        <strain evidence="1 2">DSM 26897</strain>
    </source>
</reference>
<keyword evidence="2" id="KW-1185">Reference proteome</keyword>
<proteinExistence type="predicted"/>
<dbReference type="STRING" id="1302690.BUE76_22630"/>
<dbReference type="Gene3D" id="3.10.450.50">
    <property type="match status" value="1"/>
</dbReference>
<name>A0A1M4Z0J0_9BACT</name>
<protein>
    <recommendedName>
        <fullName evidence="3">SnoaL-like domain-containing protein</fullName>
    </recommendedName>
</protein>
<dbReference type="InterPro" id="IPR032710">
    <property type="entry name" value="NTF2-like_dom_sf"/>
</dbReference>